<dbReference type="InterPro" id="IPR013762">
    <property type="entry name" value="Integrase-like_cat_sf"/>
</dbReference>
<dbReference type="InterPro" id="IPR011010">
    <property type="entry name" value="DNA_brk_join_enz"/>
</dbReference>
<dbReference type="EMBL" id="FP103042">
    <property type="protein sequence ID" value="CAX25029.1"/>
    <property type="molecule type" value="Genomic_DNA"/>
</dbReference>
<feature type="domain" description="Tyr recombinase" evidence="3">
    <location>
        <begin position="259"/>
        <end position="434"/>
    </location>
</feature>
<evidence type="ECO:0000256" key="1">
    <source>
        <dbReference type="ARBA" id="ARBA00023172"/>
    </source>
</evidence>
<dbReference type="Gene3D" id="1.10.443.10">
    <property type="entry name" value="Intergrase catalytic core"/>
    <property type="match status" value="1"/>
</dbReference>
<organism evidence="4 5">
    <name type="scientific">Methylorubrum extorquens (strain DSM 6343 / CIP 106787 / DM4)</name>
    <name type="common">Methylobacterium extorquens</name>
    <dbReference type="NCBI Taxonomy" id="661410"/>
    <lineage>
        <taxon>Bacteria</taxon>
        <taxon>Pseudomonadati</taxon>
        <taxon>Pseudomonadota</taxon>
        <taxon>Alphaproteobacteria</taxon>
        <taxon>Hyphomicrobiales</taxon>
        <taxon>Methylobacteriaceae</taxon>
        <taxon>Methylorubrum</taxon>
    </lineage>
</organism>
<dbReference type="SUPFAM" id="SSF56349">
    <property type="entry name" value="DNA breaking-rejoining enzymes"/>
    <property type="match status" value="1"/>
</dbReference>
<evidence type="ECO:0000313" key="4">
    <source>
        <dbReference type="EMBL" id="CAX25029.1"/>
    </source>
</evidence>
<dbReference type="InterPro" id="IPR002104">
    <property type="entry name" value="Integrase_catalytic"/>
</dbReference>
<accession>C7C7C0</accession>
<dbReference type="GO" id="GO:0003677">
    <property type="term" value="F:DNA binding"/>
    <property type="evidence" value="ECO:0007669"/>
    <property type="project" value="InterPro"/>
</dbReference>
<evidence type="ECO:0000259" key="3">
    <source>
        <dbReference type="PROSITE" id="PS51898"/>
    </source>
</evidence>
<name>C7C7C0_METED</name>
<gene>
    <name evidence="4" type="ORF">METD_I3382</name>
</gene>
<dbReference type="AlphaFoldDB" id="C7C7C0"/>
<feature type="region of interest" description="Disordered" evidence="2">
    <location>
        <begin position="1"/>
        <end position="20"/>
    </location>
</feature>
<reference evidence="5" key="1">
    <citation type="journal article" date="2009" name="PLoS ONE">
        <title>Methylobacterium genome sequences: a reference blueprint to investigate microbial metabolism of C1 compounds from natural and industrial sources.</title>
        <authorList>
            <person name="Vuilleumier S."/>
            <person name="Chistoserdova L."/>
            <person name="Lee M.-C."/>
            <person name="Bringel F."/>
            <person name="Lajus A."/>
            <person name="Zhou Y."/>
            <person name="Gourion B."/>
            <person name="Barbe V."/>
            <person name="Chang J."/>
            <person name="Cruveiller S."/>
            <person name="Dossat C."/>
            <person name="Gillett W."/>
            <person name="Gruffaz C."/>
            <person name="Haugen E."/>
            <person name="Hourcade E."/>
            <person name="Levy R."/>
            <person name="Mangenot S."/>
            <person name="Muller E."/>
            <person name="Nadalig T."/>
            <person name="Pagni M."/>
            <person name="Penny C."/>
            <person name="Peyraud R."/>
            <person name="Robinson D.G."/>
            <person name="Roche D."/>
            <person name="Rouy Z."/>
            <person name="Saenampechek C."/>
            <person name="Salvignol G."/>
            <person name="Vallenet D."/>
            <person name="Wu Z."/>
            <person name="Marx C.J."/>
            <person name="Vorholt J.A."/>
            <person name="Olson M.V."/>
            <person name="Kaul R."/>
            <person name="Weissenbach J."/>
            <person name="Medigue C."/>
            <person name="Lidstrom M.E."/>
        </authorList>
    </citation>
    <scope>NUCLEOTIDE SEQUENCE [LARGE SCALE GENOMIC DNA]</scope>
    <source>
        <strain evidence="5">DSM 6343 / CIP 106787 / DM4</strain>
    </source>
</reference>
<protein>
    <submittedName>
        <fullName evidence="4">Integrase</fullName>
    </submittedName>
</protein>
<keyword evidence="1" id="KW-0233">DNA recombination</keyword>
<evidence type="ECO:0000313" key="5">
    <source>
        <dbReference type="Proteomes" id="UP000008070"/>
    </source>
</evidence>
<dbReference type="GO" id="GO:0015074">
    <property type="term" value="P:DNA integration"/>
    <property type="evidence" value="ECO:0007669"/>
    <property type="project" value="InterPro"/>
</dbReference>
<dbReference type="Proteomes" id="UP000008070">
    <property type="component" value="Chromosome"/>
</dbReference>
<evidence type="ECO:0000256" key="2">
    <source>
        <dbReference type="SAM" id="MobiDB-lite"/>
    </source>
</evidence>
<dbReference type="GO" id="GO:0006310">
    <property type="term" value="P:DNA recombination"/>
    <property type="evidence" value="ECO:0007669"/>
    <property type="project" value="UniProtKB-KW"/>
</dbReference>
<proteinExistence type="predicted"/>
<dbReference type="KEGG" id="mdi:METDI3382"/>
<dbReference type="HOGENOM" id="CLU_622282_0_0_5"/>
<dbReference type="PROSITE" id="PS51898">
    <property type="entry name" value="TYR_RECOMBINASE"/>
    <property type="match status" value="1"/>
</dbReference>
<sequence>MEGRQEGWIPCPPRRRQRGGQRLMPKSVGYLYKKRDSTNWWIKLQYPASTGRPMVRKSLGTADRIEAEIIALPMIQQHKRDLYFLRQNVTRKLQVGAVRTRYPLGDSTLADGTKVFATQMTAVLIRDGVLVAQEDNFLLDLTDVTRTFDPEEAAKPKPEPVDNDLALLDEYLRFKGHDPESAYAAEARSTWAEFKAFTGGKLIKDCDRTNGRAYVAFLRGKDLKTATVVKRVNFLAAPINHANETGDLKGNPFFKVVDHKDDKLERLCFDADDMALANAHMLPKLGKDERLMWLILAATGMRHSEAFAIREEFREDGIRYVRVGKKTDSSKRRVPLPDCLLPHLPAKITGPLFEDPNLKNISKNLLRAVRRGVTKDKRKVVYSLRHRVHTRLREIGCPQDIQKEIVGHKNGDHGNYGTFALRTLKPWIDQIGLA</sequence>